<keyword evidence="1" id="KW-0732">Signal</keyword>
<evidence type="ECO:0000256" key="1">
    <source>
        <dbReference type="SAM" id="SignalP"/>
    </source>
</evidence>
<name>A0A1F6TPP7_9PROT</name>
<dbReference type="Proteomes" id="UP000178885">
    <property type="component" value="Unassembled WGS sequence"/>
</dbReference>
<feature type="chain" id="PRO_5009526761" description="Lipoprotein" evidence="1">
    <location>
        <begin position="24"/>
        <end position="155"/>
    </location>
</feature>
<dbReference type="EMBL" id="MFSU01000065">
    <property type="protein sequence ID" value="OGI47090.1"/>
    <property type="molecule type" value="Genomic_DNA"/>
</dbReference>
<dbReference type="STRING" id="1817760.A2151_07160"/>
<accession>A0A1F6TPP7</accession>
<evidence type="ECO:0000313" key="3">
    <source>
        <dbReference type="Proteomes" id="UP000178885"/>
    </source>
</evidence>
<organism evidence="2 3">
    <name type="scientific">Candidatus Muproteobacteria bacterium RBG_16_65_34</name>
    <dbReference type="NCBI Taxonomy" id="1817760"/>
    <lineage>
        <taxon>Bacteria</taxon>
        <taxon>Pseudomonadati</taxon>
        <taxon>Pseudomonadota</taxon>
        <taxon>Candidatus Muproteobacteria</taxon>
    </lineage>
</organism>
<gene>
    <name evidence="2" type="ORF">A2151_07160</name>
</gene>
<evidence type="ECO:0008006" key="4">
    <source>
        <dbReference type="Google" id="ProtNLM"/>
    </source>
</evidence>
<feature type="signal peptide" evidence="1">
    <location>
        <begin position="1"/>
        <end position="23"/>
    </location>
</feature>
<comment type="caution">
    <text evidence="2">The sequence shown here is derived from an EMBL/GenBank/DDBJ whole genome shotgun (WGS) entry which is preliminary data.</text>
</comment>
<reference evidence="2 3" key="1">
    <citation type="journal article" date="2016" name="Nat. Commun.">
        <title>Thousands of microbial genomes shed light on interconnected biogeochemical processes in an aquifer system.</title>
        <authorList>
            <person name="Anantharaman K."/>
            <person name="Brown C.T."/>
            <person name="Hug L.A."/>
            <person name="Sharon I."/>
            <person name="Castelle C.J."/>
            <person name="Probst A.J."/>
            <person name="Thomas B.C."/>
            <person name="Singh A."/>
            <person name="Wilkins M.J."/>
            <person name="Karaoz U."/>
            <person name="Brodie E.L."/>
            <person name="Williams K.H."/>
            <person name="Hubbard S.S."/>
            <person name="Banfield J.F."/>
        </authorList>
    </citation>
    <scope>NUCLEOTIDE SEQUENCE [LARGE SCALE GENOMIC DNA]</scope>
</reference>
<dbReference type="AlphaFoldDB" id="A0A1F6TPP7"/>
<evidence type="ECO:0000313" key="2">
    <source>
        <dbReference type="EMBL" id="OGI47090.1"/>
    </source>
</evidence>
<sequence length="155" mass="17228">MRRPVQVLAISIFLLACGGNVNAPKSAINPLARFISTETFSFGAIIDPAPLVQEQQFSLYHSLGHARDRTYAISTQQELDAFNQTIAPEERVSLANLEVYTYFFVRAPDCPEYLEYAGDSYDGGILTMTLSRFTVDGAVCPAVMVESYYVFKAHK</sequence>
<dbReference type="PROSITE" id="PS51257">
    <property type="entry name" value="PROKAR_LIPOPROTEIN"/>
    <property type="match status" value="1"/>
</dbReference>
<proteinExistence type="predicted"/>
<protein>
    <recommendedName>
        <fullName evidence="4">Lipoprotein</fullName>
    </recommendedName>
</protein>